<evidence type="ECO:0000259" key="2">
    <source>
        <dbReference type="Pfam" id="PF01321"/>
    </source>
</evidence>
<accession>A0ABW8SR72</accession>
<dbReference type="EMBL" id="JBJHZX010000035">
    <property type="protein sequence ID" value="MFL0197661.1"/>
    <property type="molecule type" value="Genomic_DNA"/>
</dbReference>
<comment type="caution">
    <text evidence="3">The sequence shown here is derived from an EMBL/GenBank/DDBJ whole genome shotgun (WGS) entry which is preliminary data.</text>
</comment>
<dbReference type="Pfam" id="PF01321">
    <property type="entry name" value="Creatinase_N"/>
    <property type="match status" value="1"/>
</dbReference>
<dbReference type="PANTHER" id="PTHR46112">
    <property type="entry name" value="AMINOPEPTIDASE"/>
    <property type="match status" value="1"/>
</dbReference>
<feature type="domain" description="Peptidase M24" evidence="1">
    <location>
        <begin position="144"/>
        <end position="377"/>
    </location>
</feature>
<dbReference type="RefSeq" id="WP_406793766.1">
    <property type="nucleotide sequence ID" value="NZ_JBJHZX010000035.1"/>
</dbReference>
<dbReference type="InterPro" id="IPR029149">
    <property type="entry name" value="Creatin/AminoP/Spt16_N"/>
</dbReference>
<dbReference type="Proteomes" id="UP001623660">
    <property type="component" value="Unassembled WGS sequence"/>
</dbReference>
<dbReference type="CDD" id="cd01066">
    <property type="entry name" value="APP_MetAP"/>
    <property type="match status" value="1"/>
</dbReference>
<dbReference type="Gene3D" id="3.90.230.10">
    <property type="entry name" value="Creatinase/methionine aminopeptidase superfamily"/>
    <property type="match status" value="1"/>
</dbReference>
<dbReference type="InterPro" id="IPR036005">
    <property type="entry name" value="Creatinase/aminopeptidase-like"/>
</dbReference>
<reference evidence="3 4" key="1">
    <citation type="submission" date="2024-11" db="EMBL/GenBank/DDBJ databases">
        <authorList>
            <person name="Heng Y.C."/>
            <person name="Lim A.C.H."/>
            <person name="Lee J.K.Y."/>
            <person name="Kittelmann S."/>
        </authorList>
    </citation>
    <scope>NUCLEOTIDE SEQUENCE [LARGE SCALE GENOMIC DNA]</scope>
    <source>
        <strain evidence="3 4">WILCCON 0269</strain>
    </source>
</reference>
<dbReference type="SUPFAM" id="SSF55920">
    <property type="entry name" value="Creatinase/aminopeptidase"/>
    <property type="match status" value="1"/>
</dbReference>
<proteinExistence type="predicted"/>
<name>A0ABW8SR72_9CLOT</name>
<feature type="domain" description="Creatinase N-terminal" evidence="2">
    <location>
        <begin position="12"/>
        <end position="137"/>
    </location>
</feature>
<dbReference type="PANTHER" id="PTHR46112:SF2">
    <property type="entry name" value="XAA-PRO AMINOPEPTIDASE P-RELATED"/>
    <property type="match status" value="1"/>
</dbReference>
<dbReference type="Pfam" id="PF00557">
    <property type="entry name" value="Peptidase_M24"/>
    <property type="match status" value="1"/>
</dbReference>
<evidence type="ECO:0000259" key="1">
    <source>
        <dbReference type="Pfam" id="PF00557"/>
    </source>
</evidence>
<evidence type="ECO:0000313" key="4">
    <source>
        <dbReference type="Proteomes" id="UP001623660"/>
    </source>
</evidence>
<keyword evidence="4" id="KW-1185">Reference proteome</keyword>
<dbReference type="SUPFAM" id="SSF53092">
    <property type="entry name" value="Creatinase/prolidase N-terminal domain"/>
    <property type="match status" value="1"/>
</dbReference>
<dbReference type="Gene3D" id="3.40.350.10">
    <property type="entry name" value="Creatinase/prolidase N-terminal domain"/>
    <property type="match status" value="1"/>
</dbReference>
<dbReference type="InterPro" id="IPR000994">
    <property type="entry name" value="Pept_M24"/>
</dbReference>
<dbReference type="InterPro" id="IPR000587">
    <property type="entry name" value="Creatinase_N"/>
</dbReference>
<dbReference type="InterPro" id="IPR050659">
    <property type="entry name" value="Peptidase_M24B"/>
</dbReference>
<evidence type="ECO:0000313" key="3">
    <source>
        <dbReference type="EMBL" id="MFL0197661.1"/>
    </source>
</evidence>
<protein>
    <submittedName>
        <fullName evidence="3">M24 family metallopeptidase</fullName>
    </submittedName>
</protein>
<organism evidence="3 4">
    <name type="scientific">Candidatus Clostridium eludens</name>
    <dbReference type="NCBI Taxonomy" id="3381663"/>
    <lineage>
        <taxon>Bacteria</taxon>
        <taxon>Bacillati</taxon>
        <taxon>Bacillota</taxon>
        <taxon>Clostridia</taxon>
        <taxon>Eubacteriales</taxon>
        <taxon>Clostridiaceae</taxon>
        <taxon>Clostridium</taxon>
    </lineage>
</organism>
<gene>
    <name evidence="3" type="ORF">ACJDU8_19125</name>
</gene>
<sequence>MNYTPKSEIDMRISCFQKKLTEQELNGAFILLNSDMFYLTGTVQNSYLYVPVSGEPVLMVKRSLRRGKDESPLKNIVPIKNPKQIPEILSEFGYKDFRKIGFQLDVIPFNIYKTYKNIFPNAEFYDVSGIVKGMRAIKSPYEIELLRNAVSVIDKAFLAVPSFLKEGMLEIELAALFEAEMRKRGYSGCRTRAFNQDFFYGNVCTGDSGFYPSFFDGPVGGSGVSLSFPQGAGWKKVNRNEVVYIDYTCVIDGYAGDQTRIFCMGELNPRMVKAFEDAVYIESEVVKAMKPGISAEEPYFLALKMAEEMGYKDNFMGYKEDKVKFLGHGIGLELDEWPVLAKGFKMPIMPGMAFALEPKFVFPEGAIGTESSFIMTEDGPENMTKIPEIITYLK</sequence>